<dbReference type="AlphaFoldDB" id="A0A1X2GIK9"/>
<comment type="caution">
    <text evidence="2">The sequence shown here is derived from an EMBL/GenBank/DDBJ whole genome shotgun (WGS) entry which is preliminary data.</text>
</comment>
<feature type="transmembrane region" description="Helical" evidence="1">
    <location>
        <begin position="7"/>
        <end position="27"/>
    </location>
</feature>
<protein>
    <submittedName>
        <fullName evidence="2">Uncharacterized protein</fullName>
    </submittedName>
</protein>
<keyword evidence="1" id="KW-0472">Membrane</keyword>
<name>A0A1X2GIK9_9FUNG</name>
<evidence type="ECO:0000313" key="2">
    <source>
        <dbReference type="EMBL" id="ORX54560.1"/>
    </source>
</evidence>
<keyword evidence="3" id="KW-1185">Reference proteome</keyword>
<keyword evidence="1" id="KW-0812">Transmembrane</keyword>
<sequence length="67" mass="7617">MDTYHHFCFQTVSALAVIIFLFFSIGINRLLDQDNNVEDLEPFFPDPAISSFPLKKTRGPCQALPKT</sequence>
<proteinExistence type="predicted"/>
<dbReference type="EMBL" id="MCGT01000013">
    <property type="protein sequence ID" value="ORX54560.1"/>
    <property type="molecule type" value="Genomic_DNA"/>
</dbReference>
<keyword evidence="1" id="KW-1133">Transmembrane helix</keyword>
<reference evidence="2 3" key="1">
    <citation type="submission" date="2016-07" db="EMBL/GenBank/DDBJ databases">
        <title>Pervasive Adenine N6-methylation of Active Genes in Fungi.</title>
        <authorList>
            <consortium name="DOE Joint Genome Institute"/>
            <person name="Mondo S.J."/>
            <person name="Dannebaum R.O."/>
            <person name="Kuo R.C."/>
            <person name="Labutti K."/>
            <person name="Haridas S."/>
            <person name="Kuo A."/>
            <person name="Salamov A."/>
            <person name="Ahrendt S.R."/>
            <person name="Lipzen A."/>
            <person name="Sullivan W."/>
            <person name="Andreopoulos W.B."/>
            <person name="Clum A."/>
            <person name="Lindquist E."/>
            <person name="Daum C."/>
            <person name="Ramamoorthy G.K."/>
            <person name="Gryganskyi A."/>
            <person name="Culley D."/>
            <person name="Magnuson J.K."/>
            <person name="James T.Y."/>
            <person name="O'Malley M.A."/>
            <person name="Stajich J.E."/>
            <person name="Spatafora J.W."/>
            <person name="Visel A."/>
            <person name="Grigoriev I.V."/>
        </authorList>
    </citation>
    <scope>NUCLEOTIDE SEQUENCE [LARGE SCALE GENOMIC DNA]</scope>
    <source>
        <strain evidence="2 3">NRRL 3301</strain>
    </source>
</reference>
<gene>
    <name evidence="2" type="ORF">DM01DRAFT_1038015</name>
</gene>
<organism evidence="2 3">
    <name type="scientific">Hesseltinella vesiculosa</name>
    <dbReference type="NCBI Taxonomy" id="101127"/>
    <lineage>
        <taxon>Eukaryota</taxon>
        <taxon>Fungi</taxon>
        <taxon>Fungi incertae sedis</taxon>
        <taxon>Mucoromycota</taxon>
        <taxon>Mucoromycotina</taxon>
        <taxon>Mucoromycetes</taxon>
        <taxon>Mucorales</taxon>
        <taxon>Cunninghamellaceae</taxon>
        <taxon>Hesseltinella</taxon>
    </lineage>
</organism>
<evidence type="ECO:0000313" key="3">
    <source>
        <dbReference type="Proteomes" id="UP000242146"/>
    </source>
</evidence>
<evidence type="ECO:0000256" key="1">
    <source>
        <dbReference type="SAM" id="Phobius"/>
    </source>
</evidence>
<accession>A0A1X2GIK9</accession>
<dbReference type="Proteomes" id="UP000242146">
    <property type="component" value="Unassembled WGS sequence"/>
</dbReference>